<keyword evidence="4" id="KW-0677">Repeat</keyword>
<dbReference type="InterPro" id="IPR034294">
    <property type="entry name" value="Aquaporin_transptr"/>
</dbReference>
<dbReference type="SUPFAM" id="SSF81338">
    <property type="entry name" value="Aquaporin-like"/>
    <property type="match status" value="1"/>
</dbReference>
<comment type="subcellular location">
    <subcellularLocation>
        <location evidence="1">Membrane</location>
        <topology evidence="1">Multi-pass membrane protein</topology>
    </subcellularLocation>
</comment>
<keyword evidence="6 10" id="KW-0472">Membrane</keyword>
<proteinExistence type="inferred from homology"/>
<evidence type="ECO:0000256" key="4">
    <source>
        <dbReference type="ARBA" id="ARBA00022737"/>
    </source>
</evidence>
<protein>
    <recommendedName>
        <fullName evidence="13">Aquaporin-like protein</fullName>
    </recommendedName>
</protein>
<evidence type="ECO:0008006" key="13">
    <source>
        <dbReference type="Google" id="ProtNLM"/>
    </source>
</evidence>
<evidence type="ECO:0000256" key="3">
    <source>
        <dbReference type="ARBA" id="ARBA00022692"/>
    </source>
</evidence>
<dbReference type="Pfam" id="PF00230">
    <property type="entry name" value="MIP"/>
    <property type="match status" value="1"/>
</dbReference>
<evidence type="ECO:0000256" key="6">
    <source>
        <dbReference type="ARBA" id="ARBA00023136"/>
    </source>
</evidence>
<evidence type="ECO:0000256" key="8">
    <source>
        <dbReference type="RuleBase" id="RU000477"/>
    </source>
</evidence>
<feature type="transmembrane region" description="Helical" evidence="10">
    <location>
        <begin position="243"/>
        <end position="268"/>
    </location>
</feature>
<evidence type="ECO:0000256" key="1">
    <source>
        <dbReference type="ARBA" id="ARBA00004141"/>
    </source>
</evidence>
<comment type="similarity">
    <text evidence="2 8">Belongs to the MIP/aquaporin (TC 1.A.8) family.</text>
</comment>
<feature type="transmembrane region" description="Helical" evidence="10">
    <location>
        <begin position="87"/>
        <end position="105"/>
    </location>
</feature>
<comment type="catalytic activity">
    <reaction evidence="7">
        <text>H2O(in) = H2O(out)</text>
        <dbReference type="Rhea" id="RHEA:29667"/>
        <dbReference type="ChEBI" id="CHEBI:15377"/>
    </reaction>
</comment>
<evidence type="ECO:0000256" key="10">
    <source>
        <dbReference type="SAM" id="Phobius"/>
    </source>
</evidence>
<evidence type="ECO:0000256" key="5">
    <source>
        <dbReference type="ARBA" id="ARBA00022989"/>
    </source>
</evidence>
<dbReference type="InterPro" id="IPR023271">
    <property type="entry name" value="Aquaporin-like"/>
</dbReference>
<reference evidence="11 12" key="1">
    <citation type="submission" date="2019-11" db="EMBL/GenBank/DDBJ databases">
        <title>Venturia inaequalis Genome Resource.</title>
        <authorList>
            <person name="Lichtner F.J."/>
        </authorList>
    </citation>
    <scope>NUCLEOTIDE SEQUENCE [LARGE SCALE GENOMIC DNA]</scope>
    <source>
        <strain evidence="11">Bline_iso_100314</strain>
    </source>
</reference>
<dbReference type="EMBL" id="WNWQ01000600">
    <property type="protein sequence ID" value="KAE9965526.1"/>
    <property type="molecule type" value="Genomic_DNA"/>
</dbReference>
<comment type="caution">
    <text evidence="11">The sequence shown here is derived from an EMBL/GenBank/DDBJ whole genome shotgun (WGS) entry which is preliminary data.</text>
</comment>
<dbReference type="Proteomes" id="UP000433883">
    <property type="component" value="Unassembled WGS sequence"/>
</dbReference>
<evidence type="ECO:0000256" key="2">
    <source>
        <dbReference type="ARBA" id="ARBA00006175"/>
    </source>
</evidence>
<evidence type="ECO:0000313" key="12">
    <source>
        <dbReference type="Proteomes" id="UP000433883"/>
    </source>
</evidence>
<evidence type="ECO:0000256" key="7">
    <source>
        <dbReference type="ARBA" id="ARBA00034651"/>
    </source>
</evidence>
<gene>
    <name evidence="11" type="ORF">BLS_007591</name>
</gene>
<keyword evidence="3 8" id="KW-0812">Transmembrane</keyword>
<sequence length="330" mass="35186">MDSLPHHPEAAAAAGYPRPPSSLSRRKSSRSTPPKQIKTSDGTFHDVGSPSTIRNHYPAPYYNHSYDSGIIGEDVEPSKGKGLRGHFVAATGEFVGTFMFLWFAFAGQLMVTEQASDTALNGSKSAQSVVFICLIYGMSLLVNAWAFYRISGGLFNPAVTLGLCLSGNLPYVRGLILVPFQLFGAMSAAGAVSALFPGPINAVQTTLSPHTSKLQGLIIEMFLTSLLVFMILMLAAEKTKVTFLAPLGIGLSLFTALLAGGFYTGGSLNPARTLGPAVAAGKFTEEHWIYWLGPCLGACLAVGYYLLIKALRYEEANPDQDSSGGSFLEK</sequence>
<dbReference type="PANTHER" id="PTHR19139:SF283">
    <property type="entry name" value="AQUAPORIN"/>
    <property type="match status" value="1"/>
</dbReference>
<name>A0A8H3U9K3_VENIN</name>
<dbReference type="GO" id="GO:0005886">
    <property type="term" value="C:plasma membrane"/>
    <property type="evidence" value="ECO:0007669"/>
    <property type="project" value="TreeGrafter"/>
</dbReference>
<dbReference type="PRINTS" id="PR00783">
    <property type="entry name" value="MINTRINSICP"/>
</dbReference>
<feature type="region of interest" description="Disordered" evidence="9">
    <location>
        <begin position="1"/>
        <end position="56"/>
    </location>
</feature>
<evidence type="ECO:0000313" key="11">
    <source>
        <dbReference type="EMBL" id="KAE9965526.1"/>
    </source>
</evidence>
<keyword evidence="5 10" id="KW-1133">Transmembrane helix</keyword>
<feature type="transmembrane region" description="Helical" evidence="10">
    <location>
        <begin position="125"/>
        <end position="148"/>
    </location>
</feature>
<feature type="transmembrane region" description="Helical" evidence="10">
    <location>
        <begin position="288"/>
        <end position="307"/>
    </location>
</feature>
<dbReference type="Gene3D" id="1.20.1080.10">
    <property type="entry name" value="Glycerol uptake facilitator protein"/>
    <property type="match status" value="1"/>
</dbReference>
<dbReference type="PANTHER" id="PTHR19139">
    <property type="entry name" value="AQUAPORIN TRANSPORTER"/>
    <property type="match status" value="1"/>
</dbReference>
<dbReference type="AlphaFoldDB" id="A0A8H3U9K3"/>
<keyword evidence="8" id="KW-0813">Transport</keyword>
<organism evidence="11 12">
    <name type="scientific">Venturia inaequalis</name>
    <name type="common">Apple scab fungus</name>
    <dbReference type="NCBI Taxonomy" id="5025"/>
    <lineage>
        <taxon>Eukaryota</taxon>
        <taxon>Fungi</taxon>
        <taxon>Dikarya</taxon>
        <taxon>Ascomycota</taxon>
        <taxon>Pezizomycotina</taxon>
        <taxon>Dothideomycetes</taxon>
        <taxon>Pleosporomycetidae</taxon>
        <taxon>Venturiales</taxon>
        <taxon>Venturiaceae</taxon>
        <taxon>Venturia</taxon>
    </lineage>
</organism>
<dbReference type="InterPro" id="IPR000425">
    <property type="entry name" value="MIP"/>
</dbReference>
<accession>A0A8H3U9K3</accession>
<feature type="transmembrane region" description="Helical" evidence="10">
    <location>
        <begin position="216"/>
        <end position="236"/>
    </location>
</feature>
<evidence type="ECO:0000256" key="9">
    <source>
        <dbReference type="SAM" id="MobiDB-lite"/>
    </source>
</evidence>
<dbReference type="GO" id="GO:0015250">
    <property type="term" value="F:water channel activity"/>
    <property type="evidence" value="ECO:0007669"/>
    <property type="project" value="TreeGrafter"/>
</dbReference>